<evidence type="ECO:0000313" key="1">
    <source>
        <dbReference type="EMBL" id="MBI2876674.1"/>
    </source>
</evidence>
<reference evidence="1" key="1">
    <citation type="submission" date="2020-07" db="EMBL/GenBank/DDBJ databases">
        <title>Huge and variable diversity of episymbiotic CPR bacteria and DPANN archaea in groundwater ecosystems.</title>
        <authorList>
            <person name="He C.Y."/>
            <person name="Keren R."/>
            <person name="Whittaker M."/>
            <person name="Farag I.F."/>
            <person name="Doudna J."/>
            <person name="Cate J.H.D."/>
            <person name="Banfield J.F."/>
        </authorList>
    </citation>
    <scope>NUCLEOTIDE SEQUENCE</scope>
    <source>
        <strain evidence="1">NC_groundwater_672_Ag_B-0.1um_62_36</strain>
    </source>
</reference>
<proteinExistence type="predicted"/>
<name>A0A932FYP8_UNCTE</name>
<dbReference type="InterPro" id="IPR008886">
    <property type="entry name" value="UPF0227/Esterase_YqiA"/>
</dbReference>
<protein>
    <submittedName>
        <fullName evidence="1">Alpha/beta fold hydrolase</fullName>
    </submittedName>
</protein>
<dbReference type="Gene3D" id="3.40.50.1820">
    <property type="entry name" value="alpha/beta hydrolase"/>
    <property type="match status" value="1"/>
</dbReference>
<dbReference type="GO" id="GO:0016787">
    <property type="term" value="F:hydrolase activity"/>
    <property type="evidence" value="ECO:0007669"/>
    <property type="project" value="UniProtKB-KW"/>
</dbReference>
<evidence type="ECO:0000313" key="2">
    <source>
        <dbReference type="Proteomes" id="UP000769766"/>
    </source>
</evidence>
<organism evidence="1 2">
    <name type="scientific">Tectimicrobiota bacterium</name>
    <dbReference type="NCBI Taxonomy" id="2528274"/>
    <lineage>
        <taxon>Bacteria</taxon>
        <taxon>Pseudomonadati</taxon>
        <taxon>Nitrospinota/Tectimicrobiota group</taxon>
        <taxon>Candidatus Tectimicrobiota</taxon>
    </lineage>
</organism>
<sequence>MDQPFNRSPSLSSGPRWLYLHGFASGPDSLKGLAMAAHYEQQGIRLERLDLRQPSFEHLRLSAMMRTVREAIGSERDRAVVFGSSLGGLAACRVAEEDARVCALVLLAPAFRLAERWRMGLGEEAFRRWEETGWLEVEDYAEKRMSRVDFGFIRDVEAIDARSGGWPDVRVPTLIIHGRADQMVEIGLSHAWAQGKRHVRLVEVDDGHELVASIERIAAEADAFLQPFLGGG</sequence>
<dbReference type="SUPFAM" id="SSF53474">
    <property type="entry name" value="alpha/beta-Hydrolases"/>
    <property type="match status" value="1"/>
</dbReference>
<dbReference type="InterPro" id="IPR029058">
    <property type="entry name" value="AB_hydrolase_fold"/>
</dbReference>
<keyword evidence="1" id="KW-0378">Hydrolase</keyword>
<dbReference type="Pfam" id="PF05728">
    <property type="entry name" value="UPF0227"/>
    <property type="match status" value="1"/>
</dbReference>
<dbReference type="Proteomes" id="UP000769766">
    <property type="component" value="Unassembled WGS sequence"/>
</dbReference>
<accession>A0A932FYP8</accession>
<dbReference type="AlphaFoldDB" id="A0A932FYP8"/>
<gene>
    <name evidence="1" type="ORF">HYY20_07315</name>
</gene>
<comment type="caution">
    <text evidence="1">The sequence shown here is derived from an EMBL/GenBank/DDBJ whole genome shotgun (WGS) entry which is preliminary data.</text>
</comment>
<dbReference type="EMBL" id="JACPRF010000219">
    <property type="protein sequence ID" value="MBI2876674.1"/>
    <property type="molecule type" value="Genomic_DNA"/>
</dbReference>